<evidence type="ECO:0000313" key="2">
    <source>
        <dbReference type="EMBL" id="BET24731.1"/>
    </source>
</evidence>
<accession>A0AA86MCD8</accession>
<dbReference type="KEGG" id="lto:RGQ30_02320"/>
<dbReference type="EMBL" id="AP028947">
    <property type="protein sequence ID" value="BET24731.1"/>
    <property type="molecule type" value="Genomic_DNA"/>
</dbReference>
<proteinExistence type="predicted"/>
<dbReference type="Proteomes" id="UP001329151">
    <property type="component" value="Chromosome"/>
</dbReference>
<keyword evidence="3" id="KW-1185">Reference proteome</keyword>
<dbReference type="SUPFAM" id="SSF53448">
    <property type="entry name" value="Nucleotide-diphospho-sugar transferases"/>
    <property type="match status" value="1"/>
</dbReference>
<dbReference type="CDD" id="cd00761">
    <property type="entry name" value="Glyco_tranf_GTA_type"/>
    <property type="match status" value="1"/>
</dbReference>
<dbReference type="Pfam" id="PF00535">
    <property type="entry name" value="Glycos_transf_2"/>
    <property type="match status" value="1"/>
</dbReference>
<dbReference type="InterPro" id="IPR001173">
    <property type="entry name" value="Glyco_trans_2-like"/>
</dbReference>
<organism evidence="2 3">
    <name type="scientific">Limnobacter thiooxidans</name>
    <dbReference type="NCBI Taxonomy" id="131080"/>
    <lineage>
        <taxon>Bacteria</taxon>
        <taxon>Pseudomonadati</taxon>
        <taxon>Pseudomonadota</taxon>
        <taxon>Betaproteobacteria</taxon>
        <taxon>Burkholderiales</taxon>
        <taxon>Burkholderiaceae</taxon>
        <taxon>Limnobacter</taxon>
    </lineage>
</organism>
<evidence type="ECO:0000313" key="3">
    <source>
        <dbReference type="Proteomes" id="UP001329151"/>
    </source>
</evidence>
<dbReference type="AlphaFoldDB" id="A0AA86MCD8"/>
<feature type="domain" description="Glycosyltransferase 2-like" evidence="1">
    <location>
        <begin position="16"/>
        <end position="120"/>
    </location>
</feature>
<dbReference type="Gene3D" id="3.90.550.10">
    <property type="entry name" value="Spore Coat Polysaccharide Biosynthesis Protein SpsA, Chain A"/>
    <property type="match status" value="1"/>
</dbReference>
<reference evidence="2 3" key="1">
    <citation type="submission" date="2023-10" db="EMBL/GenBank/DDBJ databases">
        <title>Complete Genome Sequence of Limnobacter thiooxidans CS-K2T, Isolated from freshwater lake sediments in Bavaria, Germany.</title>
        <authorList>
            <person name="Naruki M."/>
            <person name="Watanabe A."/>
            <person name="Warashina T."/>
            <person name="Morita T."/>
            <person name="Arakawa K."/>
        </authorList>
    </citation>
    <scope>NUCLEOTIDE SEQUENCE [LARGE SCALE GENOMIC DNA]</scope>
    <source>
        <strain evidence="2 3">CS-K2</strain>
    </source>
</reference>
<dbReference type="InterPro" id="IPR029044">
    <property type="entry name" value="Nucleotide-diphossugar_trans"/>
</dbReference>
<evidence type="ECO:0000259" key="1">
    <source>
        <dbReference type="Pfam" id="PF00535"/>
    </source>
</evidence>
<name>A0AA86MCD8_9BURK</name>
<protein>
    <recommendedName>
        <fullName evidence="1">Glycosyltransferase 2-like domain-containing protein</fullName>
    </recommendedName>
</protein>
<gene>
    <name evidence="2" type="ORF">RGQ30_02320</name>
</gene>
<sequence length="307" mass="35142">MGVGLNSPKIQFWVLSRNRPEYLRETLLSASAQIAPGIEILVSDNSDNDDIVSMVASEFPQVKVIARRPVLPALTHFRVVLAEASAEYITLFHDDDVLLPGYFTELSRMLDQCPEASAAACDATIIRGDIPTSTLLIGSSKVDRHLLNSEQLLLPYLQFQRLGPAPFPAYMYRRSKIGGLCLNPLWGGKYADVSFLSEVARRGPILVSCKPLMSYRIHPGNDNASELVGSRLRLLRYLLTQTLFTRQSKAIRHFKFRYWSKWYRENQHERIHPNRLKVVRRFLVLNGLRLALTEPGFWLRFFNRARR</sequence>